<gene>
    <name evidence="2" type="ORF">EVEC_LOCUS6103</name>
</gene>
<proteinExistence type="predicted"/>
<dbReference type="Proteomes" id="UP000274131">
    <property type="component" value="Unassembled WGS sequence"/>
</dbReference>
<protein>
    <submittedName>
        <fullName evidence="2 4">Uncharacterized protein</fullName>
    </submittedName>
</protein>
<evidence type="ECO:0000256" key="1">
    <source>
        <dbReference type="SAM" id="MobiDB-lite"/>
    </source>
</evidence>
<organism evidence="4">
    <name type="scientific">Enterobius vermicularis</name>
    <name type="common">Human pinworm</name>
    <dbReference type="NCBI Taxonomy" id="51028"/>
    <lineage>
        <taxon>Eukaryota</taxon>
        <taxon>Metazoa</taxon>
        <taxon>Ecdysozoa</taxon>
        <taxon>Nematoda</taxon>
        <taxon>Chromadorea</taxon>
        <taxon>Rhabditida</taxon>
        <taxon>Spirurina</taxon>
        <taxon>Oxyuridomorpha</taxon>
        <taxon>Oxyuroidea</taxon>
        <taxon>Oxyuridae</taxon>
        <taxon>Enterobius</taxon>
    </lineage>
</organism>
<dbReference type="WBParaSite" id="EVEC_0000652901-mRNA-1">
    <property type="protein sequence ID" value="EVEC_0000652901-mRNA-1"/>
    <property type="gene ID" value="EVEC_0000652901"/>
</dbReference>
<dbReference type="AlphaFoldDB" id="A0A0N4V862"/>
<reference evidence="4" key="1">
    <citation type="submission" date="2017-02" db="UniProtKB">
        <authorList>
            <consortium name="WormBaseParasite"/>
        </authorList>
    </citation>
    <scope>IDENTIFICATION</scope>
</reference>
<name>A0A0N4V862_ENTVE</name>
<feature type="region of interest" description="Disordered" evidence="1">
    <location>
        <begin position="7"/>
        <end position="28"/>
    </location>
</feature>
<dbReference type="EMBL" id="UXUI01008378">
    <property type="protein sequence ID" value="VDD91352.1"/>
    <property type="molecule type" value="Genomic_DNA"/>
</dbReference>
<sequence>MCIAVGVNDGGNDDSDDDDEDDGGDGDRGCFRSGVGIYQFVVMRLRLVQPHADGKYGVMVCVDAFYASLSDIPPAVILNYDAFDHSFAFIFKYITVGDVDDYDDDDDDICIYV</sequence>
<keyword evidence="3" id="KW-1185">Reference proteome</keyword>
<evidence type="ECO:0000313" key="4">
    <source>
        <dbReference type="WBParaSite" id="EVEC_0000652901-mRNA-1"/>
    </source>
</evidence>
<reference evidence="2 3" key="2">
    <citation type="submission" date="2018-10" db="EMBL/GenBank/DDBJ databases">
        <authorList>
            <consortium name="Pathogen Informatics"/>
        </authorList>
    </citation>
    <scope>NUCLEOTIDE SEQUENCE [LARGE SCALE GENOMIC DNA]</scope>
</reference>
<evidence type="ECO:0000313" key="2">
    <source>
        <dbReference type="EMBL" id="VDD91352.1"/>
    </source>
</evidence>
<accession>A0A0N4V862</accession>
<feature type="compositionally biased region" description="Acidic residues" evidence="1">
    <location>
        <begin position="11"/>
        <end position="24"/>
    </location>
</feature>
<evidence type="ECO:0000313" key="3">
    <source>
        <dbReference type="Proteomes" id="UP000274131"/>
    </source>
</evidence>